<evidence type="ECO:0000313" key="2">
    <source>
        <dbReference type="Proteomes" id="UP000186096"/>
    </source>
</evidence>
<reference evidence="2" key="1">
    <citation type="submission" date="2017-01" db="EMBL/GenBank/DDBJ databases">
        <authorList>
            <person name="Varghese N."/>
            <person name="Submissions S."/>
        </authorList>
    </citation>
    <scope>NUCLEOTIDE SEQUENCE [LARGE SCALE GENOMIC DNA]</scope>
    <source>
        <strain evidence="2">ATCC 12950</strain>
    </source>
</reference>
<dbReference type="Proteomes" id="UP000186096">
    <property type="component" value="Unassembled WGS sequence"/>
</dbReference>
<dbReference type="AlphaFoldDB" id="A0A1N7HJN7"/>
<keyword evidence="2" id="KW-1185">Reference proteome</keyword>
<name>A0A1N7HJN7_9ACTN</name>
<dbReference type="EMBL" id="FTNI01000055">
    <property type="protein sequence ID" value="SIS24898.1"/>
    <property type="molecule type" value="Genomic_DNA"/>
</dbReference>
<accession>A0A1N7HJN7</accession>
<gene>
    <name evidence="1" type="ORF">SAMN05421833_15520</name>
</gene>
<sequence length="106" mass="11854">MTGADRVVRHRVETGHHRQLATIFGTVTVARRAWRASGAPNLYPADAALSLDITGARWGLAGAEAVLKLRAVISCGDFAAYWRYHLDREHQRVHQTRCQDRYALTA</sequence>
<protein>
    <submittedName>
        <fullName evidence="1">Uncharacterized protein</fullName>
    </submittedName>
</protein>
<proteinExistence type="predicted"/>
<organism evidence="1 2">
    <name type="scientific">Microbispora rosea</name>
    <dbReference type="NCBI Taxonomy" id="58117"/>
    <lineage>
        <taxon>Bacteria</taxon>
        <taxon>Bacillati</taxon>
        <taxon>Actinomycetota</taxon>
        <taxon>Actinomycetes</taxon>
        <taxon>Streptosporangiales</taxon>
        <taxon>Streptosporangiaceae</taxon>
        <taxon>Microbispora</taxon>
    </lineage>
</organism>
<evidence type="ECO:0000313" key="1">
    <source>
        <dbReference type="EMBL" id="SIS24898.1"/>
    </source>
</evidence>